<dbReference type="AlphaFoldDB" id="A6DHZ6"/>
<accession>A6DHZ6</accession>
<dbReference type="NCBIfam" id="TIGR02532">
    <property type="entry name" value="IV_pilin_GFxxxE"/>
    <property type="match status" value="1"/>
</dbReference>
<dbReference type="PANTHER" id="PTHR30093:SF2">
    <property type="entry name" value="TYPE II SECRETION SYSTEM PROTEIN H"/>
    <property type="match status" value="1"/>
</dbReference>
<proteinExistence type="predicted"/>
<dbReference type="EMBL" id="ABCK01000004">
    <property type="protein sequence ID" value="EDM28650.1"/>
    <property type="molecule type" value="Genomic_DNA"/>
</dbReference>
<comment type="caution">
    <text evidence="1">The sequence shown here is derived from an EMBL/GenBank/DDBJ whole genome shotgun (WGS) entry which is preliminary data.</text>
</comment>
<evidence type="ECO:0000313" key="2">
    <source>
        <dbReference type="Proteomes" id="UP000004947"/>
    </source>
</evidence>
<dbReference type="Gene3D" id="3.30.700.10">
    <property type="entry name" value="Glycoprotein, Type 4 Pilin"/>
    <property type="match status" value="1"/>
</dbReference>
<dbReference type="SUPFAM" id="SSF54523">
    <property type="entry name" value="Pili subunits"/>
    <property type="match status" value="1"/>
</dbReference>
<dbReference type="PANTHER" id="PTHR30093">
    <property type="entry name" value="GENERAL SECRETION PATHWAY PROTEIN G"/>
    <property type="match status" value="1"/>
</dbReference>
<dbReference type="STRING" id="313628.LNTAR_08774"/>
<sequence length="138" mass="15200">MKKFTLLELLAVIAIIGILASLLLPALGKARKTTLNADCINKQRQNGYALKCIYVDNDNDNDNDNIYPLHNSSQTLWVGQKGTGRYNADKSSILIKALNQYLGTFQEGDIVVSSKCSAPKTDDPYLLKDGTDFMAKKS</sequence>
<name>A6DHZ6_9BACT</name>
<evidence type="ECO:0000313" key="1">
    <source>
        <dbReference type="EMBL" id="EDM28650.1"/>
    </source>
</evidence>
<dbReference type="Proteomes" id="UP000004947">
    <property type="component" value="Unassembled WGS sequence"/>
</dbReference>
<organism evidence="1 2">
    <name type="scientific">Lentisphaera araneosa HTCC2155</name>
    <dbReference type="NCBI Taxonomy" id="313628"/>
    <lineage>
        <taxon>Bacteria</taxon>
        <taxon>Pseudomonadati</taxon>
        <taxon>Lentisphaerota</taxon>
        <taxon>Lentisphaeria</taxon>
        <taxon>Lentisphaerales</taxon>
        <taxon>Lentisphaeraceae</taxon>
        <taxon>Lentisphaera</taxon>
    </lineage>
</organism>
<dbReference type="RefSeq" id="WP_007277531.1">
    <property type="nucleotide sequence ID" value="NZ_ABCK01000004.1"/>
</dbReference>
<gene>
    <name evidence="1" type="ORF">LNTAR_08774</name>
</gene>
<reference evidence="1 2" key="1">
    <citation type="journal article" date="2010" name="J. Bacteriol.">
        <title>Genome sequence of Lentisphaera araneosa HTCC2155T, the type species of the order Lentisphaerales in the phylum Lentisphaerae.</title>
        <authorList>
            <person name="Thrash J.C."/>
            <person name="Cho J.C."/>
            <person name="Vergin K.L."/>
            <person name="Morris R.M."/>
            <person name="Giovannoni S.J."/>
        </authorList>
    </citation>
    <scope>NUCLEOTIDE SEQUENCE [LARGE SCALE GENOMIC DNA]</scope>
    <source>
        <strain evidence="1 2">HTCC2155</strain>
    </source>
</reference>
<dbReference type="InterPro" id="IPR012902">
    <property type="entry name" value="N_methyl_site"/>
</dbReference>
<protein>
    <submittedName>
        <fullName evidence="1">Uncharacterized protein</fullName>
    </submittedName>
</protein>
<keyword evidence="2" id="KW-1185">Reference proteome</keyword>
<dbReference type="InterPro" id="IPR045584">
    <property type="entry name" value="Pilin-like"/>
</dbReference>